<gene>
    <name evidence="6" type="ORF">C4532_03490</name>
</gene>
<dbReference type="SUPFAM" id="SSF88713">
    <property type="entry name" value="Glycoside hydrolase/deacetylase"/>
    <property type="match status" value="1"/>
</dbReference>
<organism evidence="6 7">
    <name type="scientific">Candidatus Abyssobacteria bacterium SURF_17</name>
    <dbReference type="NCBI Taxonomy" id="2093361"/>
    <lineage>
        <taxon>Bacteria</taxon>
        <taxon>Pseudomonadati</taxon>
        <taxon>Candidatus Hydrogenedentota</taxon>
        <taxon>Candidatus Abyssobacteria</taxon>
    </lineage>
</organism>
<dbReference type="GO" id="GO:0030246">
    <property type="term" value="F:carbohydrate binding"/>
    <property type="evidence" value="ECO:0007669"/>
    <property type="project" value="InterPro"/>
</dbReference>
<dbReference type="InterPro" id="IPR052046">
    <property type="entry name" value="GH57_Enzymes"/>
</dbReference>
<dbReference type="InterPro" id="IPR015178">
    <property type="entry name" value="A-amylase/a-glucTrfase_central"/>
</dbReference>
<dbReference type="InterPro" id="IPR028995">
    <property type="entry name" value="Glyco_hydro_57/38_cen_sf"/>
</dbReference>
<proteinExistence type="inferred from homology"/>
<dbReference type="InterPro" id="IPR011013">
    <property type="entry name" value="Gal_mutarotase_sf_dom"/>
</dbReference>
<evidence type="ECO:0000313" key="7">
    <source>
        <dbReference type="Proteomes" id="UP000285961"/>
    </source>
</evidence>
<name>A0A419F613_9BACT</name>
<dbReference type="Gene3D" id="3.20.110.20">
    <property type="match status" value="1"/>
</dbReference>
<evidence type="ECO:0000313" key="6">
    <source>
        <dbReference type="EMBL" id="RJP73899.1"/>
    </source>
</evidence>
<dbReference type="InterPro" id="IPR014718">
    <property type="entry name" value="GH-type_carb-bd"/>
</dbReference>
<dbReference type="Pfam" id="PF03065">
    <property type="entry name" value="Glyco_hydro_57"/>
    <property type="match status" value="1"/>
</dbReference>
<dbReference type="GO" id="GO:0005975">
    <property type="term" value="P:carbohydrate metabolic process"/>
    <property type="evidence" value="ECO:0007669"/>
    <property type="project" value="InterPro"/>
</dbReference>
<dbReference type="SUPFAM" id="SSF74650">
    <property type="entry name" value="Galactose mutarotase-like"/>
    <property type="match status" value="1"/>
</dbReference>
<dbReference type="PANTHER" id="PTHR36306:SF1">
    <property type="entry name" value="ALPHA-AMYLASE-RELATED"/>
    <property type="match status" value="1"/>
</dbReference>
<dbReference type="AlphaFoldDB" id="A0A419F613"/>
<comment type="similarity">
    <text evidence="1">Belongs to the glycosyl hydrolase 57 family.</text>
</comment>
<reference evidence="6 7" key="1">
    <citation type="journal article" date="2017" name="ISME J.">
        <title>Energy and carbon metabolisms in a deep terrestrial subsurface fluid microbial community.</title>
        <authorList>
            <person name="Momper L."/>
            <person name="Jungbluth S.P."/>
            <person name="Lee M.D."/>
            <person name="Amend J.P."/>
        </authorList>
    </citation>
    <scope>NUCLEOTIDE SEQUENCE [LARGE SCALE GENOMIC DNA]</scope>
    <source>
        <strain evidence="6">SURF_17</strain>
    </source>
</reference>
<dbReference type="EMBL" id="QZKI01000022">
    <property type="protein sequence ID" value="RJP73899.1"/>
    <property type="molecule type" value="Genomic_DNA"/>
</dbReference>
<dbReference type="PANTHER" id="PTHR36306">
    <property type="entry name" value="ALPHA-AMYLASE-RELATED-RELATED"/>
    <property type="match status" value="1"/>
</dbReference>
<evidence type="ECO:0000259" key="5">
    <source>
        <dbReference type="Pfam" id="PF09095"/>
    </source>
</evidence>
<dbReference type="Pfam" id="PF09095">
    <property type="entry name" value="AmyA-gluTrfs_C"/>
    <property type="match status" value="1"/>
</dbReference>
<feature type="domain" description="Glycoside hydrolase family 57 N-terminal" evidence="3">
    <location>
        <begin position="9"/>
        <end position="271"/>
    </location>
</feature>
<dbReference type="InterPro" id="IPR004300">
    <property type="entry name" value="Glyco_hydro_57_N"/>
</dbReference>
<dbReference type="InterPro" id="IPR011330">
    <property type="entry name" value="Glyco_hydro/deAcase_b/a-brl"/>
</dbReference>
<dbReference type="Gene3D" id="2.70.98.10">
    <property type="match status" value="1"/>
</dbReference>
<accession>A0A419F613</accession>
<sequence length="709" mass="81355">MKPQVNLMLGIHSHQPVGNFDGVFKQAYETCYRPFLETLARHPGVRVALHYSGPLLEWFEGNEPDYIDMIADLAEHGQVEMLSGGFYEPILPIIPREDALGQIEMMNAYIRKRFGQKARGLWLTERVWEPHLPSLIADAGLSYTIIDETHFVYAGLDAQDMFGYYLTEDNGKDVAVFPIDKHLRYYIPFKLPEDTLEYLRTVSAGTGPKDITYGDDGEKFGVWPETYKWVYTEGYLEKFFAMLEANADWVTMPTFSEFVESHPPVGRIYLPTAAYDEMTEWALPARASIRYQDILDKLKADGAYQNYRPFLRGGFWRNFLAKYPESNRMHKKMLLVSRKVHSLRDKRAAEAKRHLWQGQCNCPYWHGLFGGLYLNYLRFANYTHLIQAEQLADGADKKSTPALRVENVDYDCDGHEETIVTTPVYGVCFSPGYGGSVAEIDYMPKCFNITDVMSRRPEAYHRKITEASTGHGSAEVKSIHDIVRVKEKDLEKKLSYDWYERRCFLDHFIRAGTTLDEFARSQYLEEGDFVNQPYNVATKKKSRDTFALTLKRDGHLWTPQRAIPISIEKTFTISSKEGIEARYTIQSSVEPVPPTMFAVELNLTLLAGDSEDRFYDIPGCSLEHNRMNSMGELEPVSLVRLIDRWMNIAIVVEYEPSAIFWRFPIETVSQSEGGFERTYQGSSLTALWSLSLDAHDVVGCSVKLRVEQL</sequence>
<evidence type="ECO:0000259" key="4">
    <source>
        <dbReference type="Pfam" id="PF09094"/>
    </source>
</evidence>
<dbReference type="InterPro" id="IPR015179">
    <property type="entry name" value="A-amylase/a-glucTrfase_C"/>
</dbReference>
<dbReference type="Proteomes" id="UP000285961">
    <property type="component" value="Unassembled WGS sequence"/>
</dbReference>
<feature type="domain" description="Alpha-amylase/4-alpha-glucanotransferase C-terminal" evidence="5">
    <location>
        <begin position="409"/>
        <end position="694"/>
    </location>
</feature>
<feature type="domain" description="Alpha-amylase/4-alpha-glucanotransferase central" evidence="4">
    <location>
        <begin position="314"/>
        <end position="391"/>
    </location>
</feature>
<comment type="caution">
    <text evidence="6">The sequence shown here is derived from an EMBL/GenBank/DDBJ whole genome shotgun (WGS) entry which is preliminary data.</text>
</comment>
<evidence type="ECO:0000256" key="1">
    <source>
        <dbReference type="ARBA" id="ARBA00006821"/>
    </source>
</evidence>
<dbReference type="GO" id="GO:0003824">
    <property type="term" value="F:catalytic activity"/>
    <property type="evidence" value="ECO:0007669"/>
    <property type="project" value="InterPro"/>
</dbReference>
<dbReference type="CDD" id="cd10793">
    <property type="entry name" value="GH57N_TLGT_like"/>
    <property type="match status" value="1"/>
</dbReference>
<keyword evidence="2" id="KW-0119">Carbohydrate metabolism</keyword>
<protein>
    <submittedName>
        <fullName evidence="6">DUF1926 domain-containing protein</fullName>
    </submittedName>
</protein>
<dbReference type="Pfam" id="PF09094">
    <property type="entry name" value="AmyA-A_glucT_m"/>
    <property type="match status" value="1"/>
</dbReference>
<evidence type="ECO:0000259" key="3">
    <source>
        <dbReference type="Pfam" id="PF03065"/>
    </source>
</evidence>
<dbReference type="SUPFAM" id="SSF88688">
    <property type="entry name" value="Families 57/38 glycoside transferase middle domain"/>
    <property type="match status" value="1"/>
</dbReference>
<evidence type="ECO:0000256" key="2">
    <source>
        <dbReference type="ARBA" id="ARBA00023277"/>
    </source>
</evidence>